<keyword evidence="5" id="KW-0645">Protease</keyword>
<dbReference type="InterPro" id="IPR011042">
    <property type="entry name" value="6-blade_b-propeller_TolB-like"/>
</dbReference>
<feature type="domain" description="Peptidase S9 prolyl oligopeptidase catalytic" evidence="4">
    <location>
        <begin position="465"/>
        <end position="668"/>
    </location>
</feature>
<evidence type="ECO:0000256" key="3">
    <source>
        <dbReference type="SAM" id="MobiDB-lite"/>
    </source>
</evidence>
<feature type="region of interest" description="Disordered" evidence="3">
    <location>
        <begin position="49"/>
        <end position="70"/>
    </location>
</feature>
<dbReference type="Proteomes" id="UP001296993">
    <property type="component" value="Unassembled WGS sequence"/>
</dbReference>
<name>A0ABS4XBW0_9MICC</name>
<dbReference type="RefSeq" id="WP_209996928.1">
    <property type="nucleotide sequence ID" value="NZ_BAAAJY010000003.1"/>
</dbReference>
<dbReference type="GO" id="GO:0004177">
    <property type="term" value="F:aminopeptidase activity"/>
    <property type="evidence" value="ECO:0007669"/>
    <property type="project" value="UniProtKB-KW"/>
</dbReference>
<dbReference type="InterPro" id="IPR029058">
    <property type="entry name" value="AB_hydrolase_fold"/>
</dbReference>
<dbReference type="InterPro" id="IPR011659">
    <property type="entry name" value="WD40"/>
</dbReference>
<organism evidence="5 6">
    <name type="scientific">Paeniglutamicibacter kerguelensis</name>
    <dbReference type="NCBI Taxonomy" id="254788"/>
    <lineage>
        <taxon>Bacteria</taxon>
        <taxon>Bacillati</taxon>
        <taxon>Actinomycetota</taxon>
        <taxon>Actinomycetes</taxon>
        <taxon>Micrococcales</taxon>
        <taxon>Micrococcaceae</taxon>
        <taxon>Paeniglutamicibacter</taxon>
    </lineage>
</organism>
<evidence type="ECO:0000313" key="5">
    <source>
        <dbReference type="EMBL" id="MBP2385945.1"/>
    </source>
</evidence>
<reference evidence="5 6" key="1">
    <citation type="submission" date="2021-03" db="EMBL/GenBank/DDBJ databases">
        <title>Sequencing the genomes of 1000 actinobacteria strains.</title>
        <authorList>
            <person name="Klenk H.-P."/>
        </authorList>
    </citation>
    <scope>NUCLEOTIDE SEQUENCE [LARGE SCALE GENOMIC DNA]</scope>
    <source>
        <strain evidence="5 6">DSM 15797</strain>
    </source>
</reference>
<protein>
    <submittedName>
        <fullName evidence="5">Dipeptidyl aminopeptidase/acylaminoacyl peptidase</fullName>
    </submittedName>
</protein>
<dbReference type="EMBL" id="JAGIOF010000001">
    <property type="protein sequence ID" value="MBP2385945.1"/>
    <property type="molecule type" value="Genomic_DNA"/>
</dbReference>
<keyword evidence="5" id="KW-0031">Aminopeptidase</keyword>
<dbReference type="Pfam" id="PF07676">
    <property type="entry name" value="PD40"/>
    <property type="match status" value="3"/>
</dbReference>
<sequence>MKPVQLELLTTVSAPSLSPDSTRAVVAASRPSFASDTYVGQLWETRVDGSVPPRRLTRGESDRQPRYSPDGLSIAFLRSDAKGKAQLAVVEADGGEPQVLTDRPMGVSGFTWSPDSLAIAFTSRTAEPGRYGSIEGVGAGDEAPRRITTFNYRGDGVGFGKDKVQGLFCIEVPGPDAEPFVKPRGRAAHGVSPLPTGRPAVRELAVAAQDIGEPFYGPDGAWIYFTSALHENQDSDLRSMIHRVPSGARQPVEPELVLGAPAGEWAYRSACWSLDGSALFALAQHVGESGTDFLAKHTVVVSVPAAGLPAASAPAPEEARQVDYTESESLVPYGSESVLACARVRGTGELHRIGADGTVDVLSAGPRFIHGAAASGGTIVVSHISEDSPGECSVLETGGVRRLTDFAAPLREQTGVSLPREATFTAPDGYPVHGWIHLPSGPGPHPVLLNIHGGPFSQYGPGYFDEAQVYTAAGYAVLQCNPRGSSSYGREHGLAIRHAMGTVDLLDVMAFLDGACAANPELDATRAGVLGGSYGGYLTAWAIAHEHRFAAAMVERGFLDPTSFVGTSDIGWFFADAYTGSDPAHVAGQSPMARLDRVRTPTLVMHSEGDYRCPLEQAQRYFVGLKQRGVPTEFVLFPGESHGLSRGGSPWHRRQRFETILEWFNRYLPVDAIPAADAAG</sequence>
<keyword evidence="1" id="KW-0378">Hydrolase</keyword>
<evidence type="ECO:0000256" key="2">
    <source>
        <dbReference type="ARBA" id="ARBA00022825"/>
    </source>
</evidence>
<evidence type="ECO:0000259" key="4">
    <source>
        <dbReference type="Pfam" id="PF00326"/>
    </source>
</evidence>
<dbReference type="SUPFAM" id="SSF82171">
    <property type="entry name" value="DPP6 N-terminal domain-like"/>
    <property type="match status" value="1"/>
</dbReference>
<keyword evidence="6" id="KW-1185">Reference proteome</keyword>
<dbReference type="SUPFAM" id="SSF53474">
    <property type="entry name" value="alpha/beta-Hydrolases"/>
    <property type="match status" value="1"/>
</dbReference>
<proteinExistence type="predicted"/>
<evidence type="ECO:0000313" key="6">
    <source>
        <dbReference type="Proteomes" id="UP001296993"/>
    </source>
</evidence>
<evidence type="ECO:0000256" key="1">
    <source>
        <dbReference type="ARBA" id="ARBA00022801"/>
    </source>
</evidence>
<dbReference type="PANTHER" id="PTHR42776:SF27">
    <property type="entry name" value="DIPEPTIDYL PEPTIDASE FAMILY MEMBER 6"/>
    <property type="match status" value="1"/>
</dbReference>
<gene>
    <name evidence="5" type="ORF">JOF47_001456</name>
</gene>
<dbReference type="PANTHER" id="PTHR42776">
    <property type="entry name" value="SERINE PEPTIDASE S9 FAMILY MEMBER"/>
    <property type="match status" value="1"/>
</dbReference>
<dbReference type="Gene3D" id="3.40.50.1820">
    <property type="entry name" value="alpha/beta hydrolase"/>
    <property type="match status" value="1"/>
</dbReference>
<keyword evidence="2" id="KW-0720">Serine protease</keyword>
<comment type="caution">
    <text evidence="5">The sequence shown here is derived from an EMBL/GenBank/DDBJ whole genome shotgun (WGS) entry which is preliminary data.</text>
</comment>
<dbReference type="InterPro" id="IPR001375">
    <property type="entry name" value="Peptidase_S9_cat"/>
</dbReference>
<dbReference type="Pfam" id="PF00326">
    <property type="entry name" value="Peptidase_S9"/>
    <property type="match status" value="1"/>
</dbReference>
<accession>A0ABS4XBW0</accession>
<dbReference type="Gene3D" id="2.120.10.30">
    <property type="entry name" value="TolB, C-terminal domain"/>
    <property type="match status" value="1"/>
</dbReference>